<accession>A0A6P8ANA7</accession>
<dbReference type="GeneID" id="41966437"/>
<evidence type="ECO:0000313" key="1">
    <source>
        <dbReference type="Proteomes" id="UP000515153"/>
    </source>
</evidence>
<protein>
    <submittedName>
        <fullName evidence="2">Uncharacterized protein</fullName>
    </submittedName>
</protein>
<proteinExistence type="predicted"/>
<dbReference type="AlphaFoldDB" id="A0A6P8ANA7"/>
<name>A0A6P8ANA7_PYRGI</name>
<reference evidence="2" key="2">
    <citation type="submission" date="2019-10" db="EMBL/GenBank/DDBJ databases">
        <authorList>
            <consortium name="NCBI Genome Project"/>
        </authorList>
    </citation>
    <scope>NUCLEOTIDE SEQUENCE</scope>
    <source>
        <strain evidence="2">NI907</strain>
    </source>
</reference>
<sequence length="77" mass="9221">MCRIINALPGNMWTRYGKTGGIHSITDLVWEKEKKQKKRAKARIRHGLKDIYRRSHYIFWKISSRRYPQSQRSLGCD</sequence>
<evidence type="ECO:0000313" key="2">
    <source>
        <dbReference type="RefSeq" id="XP_030976372.1"/>
    </source>
</evidence>
<gene>
    <name evidence="2" type="ORF">PgNI_11566</name>
</gene>
<dbReference type="Proteomes" id="UP000515153">
    <property type="component" value="Chromosome V"/>
</dbReference>
<reference evidence="2" key="3">
    <citation type="submission" date="2025-08" db="UniProtKB">
        <authorList>
            <consortium name="RefSeq"/>
        </authorList>
    </citation>
    <scope>IDENTIFICATION</scope>
    <source>
        <strain evidence="2">NI907</strain>
    </source>
</reference>
<reference evidence="1 2" key="1">
    <citation type="journal article" date="2019" name="Mol. Biol. Evol.">
        <title>Blast fungal genomes show frequent chromosomal changes, gene gains and losses, and effector gene turnover.</title>
        <authorList>
            <person name="Gomez Luciano L.B."/>
            <person name="Jason Tsai I."/>
            <person name="Chuma I."/>
            <person name="Tosa Y."/>
            <person name="Chen Y.H."/>
            <person name="Li J.Y."/>
            <person name="Li M.Y."/>
            <person name="Jade Lu M.Y."/>
            <person name="Nakayashiki H."/>
            <person name="Li W.H."/>
        </authorList>
    </citation>
    <scope>NUCLEOTIDE SEQUENCE [LARGE SCALE GENOMIC DNA]</scope>
    <source>
        <strain evidence="1 2">NI907</strain>
    </source>
</reference>
<dbReference type="KEGG" id="pgri:PgNI_11566"/>
<keyword evidence="1" id="KW-1185">Reference proteome</keyword>
<dbReference type="RefSeq" id="XP_030976372.1">
    <property type="nucleotide sequence ID" value="XM_031131532.1"/>
</dbReference>
<organism evidence="1 2">
    <name type="scientific">Pyricularia grisea</name>
    <name type="common">Crabgrass-specific blast fungus</name>
    <name type="synonym">Magnaporthe grisea</name>
    <dbReference type="NCBI Taxonomy" id="148305"/>
    <lineage>
        <taxon>Eukaryota</taxon>
        <taxon>Fungi</taxon>
        <taxon>Dikarya</taxon>
        <taxon>Ascomycota</taxon>
        <taxon>Pezizomycotina</taxon>
        <taxon>Sordariomycetes</taxon>
        <taxon>Sordariomycetidae</taxon>
        <taxon>Magnaporthales</taxon>
        <taxon>Pyriculariaceae</taxon>
        <taxon>Pyricularia</taxon>
    </lineage>
</organism>